<reference evidence="10" key="1">
    <citation type="submission" date="2016-11" db="EMBL/GenBank/DDBJ databases">
        <authorList>
            <person name="Varghese N."/>
            <person name="Submissions S."/>
        </authorList>
    </citation>
    <scope>NUCLEOTIDE SEQUENCE [LARGE SCALE GENOMIC DNA]</scope>
    <source>
        <strain evidence="10">DSM 15449</strain>
    </source>
</reference>
<evidence type="ECO:0000259" key="8">
    <source>
        <dbReference type="PROSITE" id="PS50928"/>
    </source>
</evidence>
<dbReference type="STRING" id="1121420.SAMN02746098_03529"/>
<dbReference type="InterPro" id="IPR000515">
    <property type="entry name" value="MetI-like"/>
</dbReference>
<proteinExistence type="inferred from homology"/>
<feature type="domain" description="ABC transmembrane type-1" evidence="8">
    <location>
        <begin position="64"/>
        <end position="244"/>
    </location>
</feature>
<dbReference type="SUPFAM" id="SSF161098">
    <property type="entry name" value="MetI-like"/>
    <property type="match status" value="1"/>
</dbReference>
<evidence type="ECO:0000256" key="2">
    <source>
        <dbReference type="ARBA" id="ARBA00022448"/>
    </source>
</evidence>
<keyword evidence="2 7" id="KW-0813">Transport</keyword>
<dbReference type="Gene3D" id="1.10.3720.10">
    <property type="entry name" value="MetI-like"/>
    <property type="match status" value="1"/>
</dbReference>
<feature type="transmembrane region" description="Helical" evidence="7">
    <location>
        <begin position="223"/>
        <end position="244"/>
    </location>
</feature>
<dbReference type="PROSITE" id="PS50928">
    <property type="entry name" value="ABC_TM1"/>
    <property type="match status" value="1"/>
</dbReference>
<comment type="subcellular location">
    <subcellularLocation>
        <location evidence="1 7">Cell membrane</location>
        <topology evidence="1 7">Multi-pass membrane protein</topology>
    </subcellularLocation>
</comment>
<evidence type="ECO:0000313" key="9">
    <source>
        <dbReference type="EMBL" id="SHI26504.1"/>
    </source>
</evidence>
<accession>A0A1M5ZQM9</accession>
<keyword evidence="6 7" id="KW-0472">Membrane</keyword>
<evidence type="ECO:0000256" key="5">
    <source>
        <dbReference type="ARBA" id="ARBA00022989"/>
    </source>
</evidence>
<dbReference type="Proteomes" id="UP000183954">
    <property type="component" value="Unassembled WGS sequence"/>
</dbReference>
<comment type="similarity">
    <text evidence="7">Belongs to the binding-protein-dependent transport system permease family.</text>
</comment>
<organism evidence="9 10">
    <name type="scientific">Desulfosporosinus lacus DSM 15449</name>
    <dbReference type="NCBI Taxonomy" id="1121420"/>
    <lineage>
        <taxon>Bacteria</taxon>
        <taxon>Bacillati</taxon>
        <taxon>Bacillota</taxon>
        <taxon>Clostridia</taxon>
        <taxon>Eubacteriales</taxon>
        <taxon>Desulfitobacteriaceae</taxon>
        <taxon>Desulfosporosinus</taxon>
    </lineage>
</organism>
<feature type="transmembrane region" description="Helical" evidence="7">
    <location>
        <begin position="180"/>
        <end position="203"/>
    </location>
</feature>
<keyword evidence="3" id="KW-1003">Cell membrane</keyword>
<dbReference type="EMBL" id="FQXJ01000014">
    <property type="protein sequence ID" value="SHI26504.1"/>
    <property type="molecule type" value="Genomic_DNA"/>
</dbReference>
<feature type="transmembrane region" description="Helical" evidence="7">
    <location>
        <begin position="130"/>
        <end position="159"/>
    </location>
</feature>
<dbReference type="AlphaFoldDB" id="A0A1M5ZQM9"/>
<dbReference type="CDD" id="cd06261">
    <property type="entry name" value="TM_PBP2"/>
    <property type="match status" value="1"/>
</dbReference>
<dbReference type="RefSeq" id="WP_073031026.1">
    <property type="nucleotide sequence ID" value="NZ_FQXJ01000014.1"/>
</dbReference>
<feature type="transmembrane region" description="Helical" evidence="7">
    <location>
        <begin position="71"/>
        <end position="91"/>
    </location>
</feature>
<name>A0A1M5ZQM9_9FIRM</name>
<gene>
    <name evidence="9" type="ORF">SAMN02746098_03529</name>
</gene>
<keyword evidence="4 7" id="KW-0812">Transmembrane</keyword>
<keyword evidence="5 7" id="KW-1133">Transmembrane helix</keyword>
<evidence type="ECO:0000256" key="7">
    <source>
        <dbReference type="RuleBase" id="RU363032"/>
    </source>
</evidence>
<sequence>MSAKFRNIRIPALIQTVLLVMALFLIWELATRAGKVDTFFFSSPNLIGNDIVKMWTSGDISKHVGITFKEAFYGLIYGGVFGTLCAFIFGMNKKLHNILFPIIVGMNGLPKLALGPLLIFWFGIGIESKIVMSAVMVFFIFLFNIYAGYCNVDVTLINAVRMMGGNQWQIIRKVIWPSCIPWFLVSLRTGLGMSIMGAIVGEYIGANKGLGWMIQNAGGTYNITRVISCIVLLIILMASLDYFVKFLEKKILRWRPTVD</sequence>
<dbReference type="InterPro" id="IPR035906">
    <property type="entry name" value="MetI-like_sf"/>
</dbReference>
<dbReference type="GO" id="GO:0055085">
    <property type="term" value="P:transmembrane transport"/>
    <property type="evidence" value="ECO:0007669"/>
    <property type="project" value="InterPro"/>
</dbReference>
<dbReference type="PANTHER" id="PTHR30151:SF20">
    <property type="entry name" value="ABC TRANSPORTER PERMEASE PROTEIN HI_0355-RELATED"/>
    <property type="match status" value="1"/>
</dbReference>
<evidence type="ECO:0000256" key="6">
    <source>
        <dbReference type="ARBA" id="ARBA00023136"/>
    </source>
</evidence>
<feature type="transmembrane region" description="Helical" evidence="7">
    <location>
        <begin position="12"/>
        <end position="30"/>
    </location>
</feature>
<dbReference type="GO" id="GO:0005886">
    <property type="term" value="C:plasma membrane"/>
    <property type="evidence" value="ECO:0007669"/>
    <property type="project" value="UniProtKB-SubCell"/>
</dbReference>
<protein>
    <submittedName>
        <fullName evidence="9">NitT/TauT family transport system permease protein</fullName>
    </submittedName>
</protein>
<keyword evidence="10" id="KW-1185">Reference proteome</keyword>
<dbReference type="PANTHER" id="PTHR30151">
    <property type="entry name" value="ALKANE SULFONATE ABC TRANSPORTER-RELATED, MEMBRANE SUBUNIT"/>
    <property type="match status" value="1"/>
</dbReference>
<dbReference type="OrthoDB" id="9804353at2"/>
<evidence type="ECO:0000256" key="3">
    <source>
        <dbReference type="ARBA" id="ARBA00022475"/>
    </source>
</evidence>
<dbReference type="Pfam" id="PF00528">
    <property type="entry name" value="BPD_transp_1"/>
    <property type="match status" value="1"/>
</dbReference>
<evidence type="ECO:0000256" key="4">
    <source>
        <dbReference type="ARBA" id="ARBA00022692"/>
    </source>
</evidence>
<evidence type="ECO:0000256" key="1">
    <source>
        <dbReference type="ARBA" id="ARBA00004651"/>
    </source>
</evidence>
<evidence type="ECO:0000313" key="10">
    <source>
        <dbReference type="Proteomes" id="UP000183954"/>
    </source>
</evidence>
<feature type="transmembrane region" description="Helical" evidence="7">
    <location>
        <begin position="98"/>
        <end position="124"/>
    </location>
</feature>